<name>A0A6G1BNM9_9ORYZ</name>
<gene>
    <name evidence="2" type="ORF">E2562_024535</name>
</gene>
<protein>
    <submittedName>
        <fullName evidence="2">Uncharacterized protein</fullName>
    </submittedName>
</protein>
<evidence type="ECO:0000313" key="3">
    <source>
        <dbReference type="Proteomes" id="UP000479710"/>
    </source>
</evidence>
<feature type="region of interest" description="Disordered" evidence="1">
    <location>
        <begin position="1"/>
        <end position="21"/>
    </location>
</feature>
<sequence>MAPTVSTRMKGQDLPNPDRMAGIEQTMWPRGQVRGGHCGGEGEVAPTWCHISTDIGHGGKATHMVEIEMGRIGQLGASERGSAANLAGQRWARNLM</sequence>
<keyword evidence="3" id="KW-1185">Reference proteome</keyword>
<proteinExistence type="predicted"/>
<dbReference type="AlphaFoldDB" id="A0A6G1BNM9"/>
<reference evidence="2 3" key="1">
    <citation type="submission" date="2019-11" db="EMBL/GenBank/DDBJ databases">
        <title>Whole genome sequence of Oryza granulata.</title>
        <authorList>
            <person name="Li W."/>
        </authorList>
    </citation>
    <scope>NUCLEOTIDE SEQUENCE [LARGE SCALE GENOMIC DNA]</scope>
    <source>
        <strain evidence="3">cv. Menghai</strain>
        <tissue evidence="2">Leaf</tissue>
    </source>
</reference>
<comment type="caution">
    <text evidence="2">The sequence shown here is derived from an EMBL/GenBank/DDBJ whole genome shotgun (WGS) entry which is preliminary data.</text>
</comment>
<evidence type="ECO:0000313" key="2">
    <source>
        <dbReference type="EMBL" id="KAF0889476.1"/>
    </source>
</evidence>
<evidence type="ECO:0000256" key="1">
    <source>
        <dbReference type="SAM" id="MobiDB-lite"/>
    </source>
</evidence>
<accession>A0A6G1BNM9</accession>
<dbReference type="Proteomes" id="UP000479710">
    <property type="component" value="Unassembled WGS sequence"/>
</dbReference>
<organism evidence="2 3">
    <name type="scientific">Oryza meyeriana var. granulata</name>
    <dbReference type="NCBI Taxonomy" id="110450"/>
    <lineage>
        <taxon>Eukaryota</taxon>
        <taxon>Viridiplantae</taxon>
        <taxon>Streptophyta</taxon>
        <taxon>Embryophyta</taxon>
        <taxon>Tracheophyta</taxon>
        <taxon>Spermatophyta</taxon>
        <taxon>Magnoliopsida</taxon>
        <taxon>Liliopsida</taxon>
        <taxon>Poales</taxon>
        <taxon>Poaceae</taxon>
        <taxon>BOP clade</taxon>
        <taxon>Oryzoideae</taxon>
        <taxon>Oryzeae</taxon>
        <taxon>Oryzinae</taxon>
        <taxon>Oryza</taxon>
        <taxon>Oryza meyeriana</taxon>
    </lineage>
</organism>
<feature type="non-terminal residue" evidence="2">
    <location>
        <position position="96"/>
    </location>
</feature>
<dbReference type="EMBL" id="SPHZ02000012">
    <property type="protein sequence ID" value="KAF0889476.1"/>
    <property type="molecule type" value="Genomic_DNA"/>
</dbReference>